<evidence type="ECO:0000313" key="1">
    <source>
        <dbReference type="EMBL" id="VVC36526.1"/>
    </source>
</evidence>
<dbReference type="AlphaFoldDB" id="A0A5E4MW47"/>
<protein>
    <submittedName>
        <fullName evidence="1">Uncharacterized protein</fullName>
    </submittedName>
</protein>
<evidence type="ECO:0000313" key="2">
    <source>
        <dbReference type="Proteomes" id="UP000325440"/>
    </source>
</evidence>
<keyword evidence="2" id="KW-1185">Reference proteome</keyword>
<proteinExistence type="predicted"/>
<reference evidence="1 2" key="1">
    <citation type="submission" date="2019-08" db="EMBL/GenBank/DDBJ databases">
        <authorList>
            <person name="Alioto T."/>
            <person name="Alioto T."/>
            <person name="Gomez Garrido J."/>
        </authorList>
    </citation>
    <scope>NUCLEOTIDE SEQUENCE [LARGE SCALE GENOMIC DNA]</scope>
</reference>
<dbReference type="Proteomes" id="UP000325440">
    <property type="component" value="Unassembled WGS sequence"/>
</dbReference>
<dbReference type="EMBL" id="CABPRJ010001434">
    <property type="protein sequence ID" value="VVC36526.1"/>
    <property type="molecule type" value="Genomic_DNA"/>
</dbReference>
<name>A0A5E4MW47_9HEMI</name>
<organism evidence="1 2">
    <name type="scientific">Cinara cedri</name>
    <dbReference type="NCBI Taxonomy" id="506608"/>
    <lineage>
        <taxon>Eukaryota</taxon>
        <taxon>Metazoa</taxon>
        <taxon>Ecdysozoa</taxon>
        <taxon>Arthropoda</taxon>
        <taxon>Hexapoda</taxon>
        <taxon>Insecta</taxon>
        <taxon>Pterygota</taxon>
        <taxon>Neoptera</taxon>
        <taxon>Paraneoptera</taxon>
        <taxon>Hemiptera</taxon>
        <taxon>Sternorrhyncha</taxon>
        <taxon>Aphidomorpha</taxon>
        <taxon>Aphidoidea</taxon>
        <taxon>Aphididae</taxon>
        <taxon>Lachninae</taxon>
        <taxon>Cinara</taxon>
    </lineage>
</organism>
<sequence>MTTWPFQLIELQDLKPMYLIKIKLDEFVCSYKASNHYKQVFQEVKCDRDYRTVNQILVSWCAMQLYLHCRKWVQDNGHKPESSFFTNIPGSDWVQVVVDEDYIYSHHKSL</sequence>
<accession>A0A5E4MW47</accession>
<gene>
    <name evidence="1" type="ORF">CINCED_3A012098</name>
</gene>